<evidence type="ECO:0000256" key="2">
    <source>
        <dbReference type="SAM" id="SignalP"/>
    </source>
</evidence>
<sequence>MAEISVNLVASALSLSLLASSGTNTLQFYGSDPVSVASLQANLDVLGFNAGAPDGHISKASYKAMATFVTQFGQKSSEPINIQVAHIVQSLPDLGTHLSGASILAMQSWLSSWHLYHGPLNGQSSTALIHALNVFQRDVGIPETNQFNGETLATLAHLAVVRQAAVHHWRYTAEPGDQMRELAWAAQIPLKQFESMNTQHNQTLWVGQVVHFSKSAKVLHSLPRPNHEPQRSGPTRKRIAQPRTPTHSHSSRYSSKTTVSPPASSGVLSNIQPIAAFTVYHASSGSLAALLRSQKSYPHDLINIAVTGQWAVNHSALMRQLGQSGNEIIISGYTGVPLNQLPGWGIRQEIQWSQKAIEEITGNKPVFVSQSEPFNSTARNDMSALNVISQSPDVMAPSPWSSAKMVSLLLAHPDQIVGTNACPTNAAGWQRFFGQLQRHHFVFLSLGQIWAGE</sequence>
<organism evidence="4 5">
    <name type="scientific">Sulfobacillus benefaciens</name>
    <dbReference type="NCBI Taxonomy" id="453960"/>
    <lineage>
        <taxon>Bacteria</taxon>
        <taxon>Bacillati</taxon>
        <taxon>Bacillota</taxon>
        <taxon>Clostridia</taxon>
        <taxon>Eubacteriales</taxon>
        <taxon>Clostridiales Family XVII. Incertae Sedis</taxon>
        <taxon>Sulfobacillus</taxon>
    </lineage>
</organism>
<dbReference type="AlphaFoldDB" id="A0A2T2XB52"/>
<dbReference type="GO" id="GO:0005975">
    <property type="term" value="P:carbohydrate metabolic process"/>
    <property type="evidence" value="ECO:0007669"/>
    <property type="project" value="InterPro"/>
</dbReference>
<dbReference type="Gene3D" id="1.10.101.10">
    <property type="entry name" value="PGBD-like superfamily/PGBD"/>
    <property type="match status" value="1"/>
</dbReference>
<dbReference type="Gene3D" id="3.20.20.370">
    <property type="entry name" value="Glycoside hydrolase/deacetylase"/>
    <property type="match status" value="1"/>
</dbReference>
<gene>
    <name evidence="4" type="ORF">C7B43_00415</name>
</gene>
<reference evidence="4 5" key="1">
    <citation type="journal article" date="2014" name="BMC Genomics">
        <title>Comparison of environmental and isolate Sulfobacillus genomes reveals diverse carbon, sulfur, nitrogen, and hydrogen metabolisms.</title>
        <authorList>
            <person name="Justice N.B."/>
            <person name="Norman A."/>
            <person name="Brown C.T."/>
            <person name="Singh A."/>
            <person name="Thomas B.C."/>
            <person name="Banfield J.F."/>
        </authorList>
    </citation>
    <scope>NUCLEOTIDE SEQUENCE [LARGE SCALE GENOMIC DNA]</scope>
    <source>
        <strain evidence="4">AMDSBA1</strain>
    </source>
</reference>
<proteinExistence type="predicted"/>
<dbReference type="GO" id="GO:0016810">
    <property type="term" value="F:hydrolase activity, acting on carbon-nitrogen (but not peptide) bonds"/>
    <property type="evidence" value="ECO:0007669"/>
    <property type="project" value="InterPro"/>
</dbReference>
<feature type="chain" id="PRO_5039077776" description="NodB homology domain-containing protein" evidence="2">
    <location>
        <begin position="20"/>
        <end position="453"/>
    </location>
</feature>
<dbReference type="Pfam" id="PF01522">
    <property type="entry name" value="Polysacc_deac_1"/>
    <property type="match status" value="1"/>
</dbReference>
<dbReference type="SUPFAM" id="SSF47090">
    <property type="entry name" value="PGBD-like"/>
    <property type="match status" value="1"/>
</dbReference>
<accession>A0A2T2XB52</accession>
<feature type="signal peptide" evidence="2">
    <location>
        <begin position="1"/>
        <end position="19"/>
    </location>
</feature>
<name>A0A2T2XB52_9FIRM</name>
<protein>
    <recommendedName>
        <fullName evidence="3">NodB homology domain-containing protein</fullName>
    </recommendedName>
</protein>
<comment type="caution">
    <text evidence="4">The sequence shown here is derived from an EMBL/GenBank/DDBJ whole genome shotgun (WGS) entry which is preliminary data.</text>
</comment>
<evidence type="ECO:0000313" key="5">
    <source>
        <dbReference type="Proteomes" id="UP000242699"/>
    </source>
</evidence>
<evidence type="ECO:0000256" key="1">
    <source>
        <dbReference type="SAM" id="MobiDB-lite"/>
    </source>
</evidence>
<dbReference type="SUPFAM" id="SSF88713">
    <property type="entry name" value="Glycoside hydrolase/deacetylase"/>
    <property type="match status" value="1"/>
</dbReference>
<feature type="domain" description="NodB homology" evidence="3">
    <location>
        <begin position="306"/>
        <end position="368"/>
    </location>
</feature>
<dbReference type="InterPro" id="IPR036366">
    <property type="entry name" value="PGBDSf"/>
</dbReference>
<feature type="region of interest" description="Disordered" evidence="1">
    <location>
        <begin position="220"/>
        <end position="265"/>
    </location>
</feature>
<evidence type="ECO:0000259" key="3">
    <source>
        <dbReference type="Pfam" id="PF01522"/>
    </source>
</evidence>
<dbReference type="InterPro" id="IPR011330">
    <property type="entry name" value="Glyco_hydro/deAcase_b/a-brl"/>
</dbReference>
<evidence type="ECO:0000313" key="4">
    <source>
        <dbReference type="EMBL" id="PSR31725.1"/>
    </source>
</evidence>
<feature type="compositionally biased region" description="Polar residues" evidence="1">
    <location>
        <begin position="243"/>
        <end position="265"/>
    </location>
</feature>
<dbReference type="InterPro" id="IPR002509">
    <property type="entry name" value="NODB_dom"/>
</dbReference>
<dbReference type="InterPro" id="IPR036365">
    <property type="entry name" value="PGBD-like_sf"/>
</dbReference>
<dbReference type="EMBL" id="PXYT01000001">
    <property type="protein sequence ID" value="PSR31725.1"/>
    <property type="molecule type" value="Genomic_DNA"/>
</dbReference>
<dbReference type="Proteomes" id="UP000242699">
    <property type="component" value="Unassembled WGS sequence"/>
</dbReference>
<keyword evidence="2" id="KW-0732">Signal</keyword>